<sequence length="465" mass="51888">MFMNYFDVGSVIAMTAIRRLFHLAASLTGQAPRSRNLPSRISNRRQLLAAFERAVQHNVHTSSPALLALLVLDIDRFRQVNFSLGYAAGDRFLQEITARLQISGSNLVLARSGDDEFALLLQGDSPEALQVNAEHFRQQFTAPFVWNGQPCYLNASMGLSEPISSASMTEAALIQAEQALLAAKHSGKNKLVPFEHIHRHRSNQLIMEAELRGAIEHNELMLYYQPRLELSSGRIVCLEALVRWKHPVLGMIPPNDFIPLAEETGLILPLGEWVLREACLQRARWHESGLLDYQVAVNVSPCQFQDEHFADKAIHIIDRSGVDPSFLEFEITESSIMQNMEKTVAVLDKLTQKGISISIDDFGIGYSSLSYLKQFPIHCLKIDRSFVKNIQTNQSDLAITNAIINLGHALNLQVVAEGVEEVSQLDILRETTCTTIQGYLLSPPISVAEIEHTYSAHNAQPVMIS</sequence>
<dbReference type="InterPro" id="IPR000160">
    <property type="entry name" value="GGDEF_dom"/>
</dbReference>
<dbReference type="NCBIfam" id="TIGR00254">
    <property type="entry name" value="GGDEF"/>
    <property type="match status" value="1"/>
</dbReference>
<dbReference type="PANTHER" id="PTHR33121">
    <property type="entry name" value="CYCLIC DI-GMP PHOSPHODIESTERASE PDEF"/>
    <property type="match status" value="1"/>
</dbReference>
<gene>
    <name evidence="3" type="ORF">EJQ19_03145</name>
</gene>
<comment type="caution">
    <text evidence="3">The sequence shown here is derived from an EMBL/GenBank/DDBJ whole genome shotgun (WGS) entry which is preliminary data.</text>
</comment>
<dbReference type="PROSITE" id="PS50883">
    <property type="entry name" value="EAL"/>
    <property type="match status" value="1"/>
</dbReference>
<dbReference type="OrthoDB" id="9759607at2"/>
<evidence type="ECO:0000313" key="4">
    <source>
        <dbReference type="Proteomes" id="UP000276128"/>
    </source>
</evidence>
<dbReference type="GO" id="GO:0071111">
    <property type="term" value="F:cyclic-guanylate-specific phosphodiesterase activity"/>
    <property type="evidence" value="ECO:0007669"/>
    <property type="project" value="InterPro"/>
</dbReference>
<dbReference type="SMART" id="SM00267">
    <property type="entry name" value="GGDEF"/>
    <property type="match status" value="1"/>
</dbReference>
<protein>
    <submittedName>
        <fullName evidence="3">Bifunctional diguanylate cyclase/phosphodiesterase</fullName>
    </submittedName>
</protein>
<name>A0A430JJQ9_9BACL</name>
<dbReference type="InterPro" id="IPR043128">
    <property type="entry name" value="Rev_trsase/Diguanyl_cyclase"/>
</dbReference>
<dbReference type="InterPro" id="IPR001633">
    <property type="entry name" value="EAL_dom"/>
</dbReference>
<dbReference type="PROSITE" id="PS50887">
    <property type="entry name" value="GGDEF"/>
    <property type="match status" value="1"/>
</dbReference>
<dbReference type="InterPro" id="IPR029787">
    <property type="entry name" value="Nucleotide_cyclase"/>
</dbReference>
<dbReference type="SMART" id="SM00052">
    <property type="entry name" value="EAL"/>
    <property type="match status" value="1"/>
</dbReference>
<dbReference type="EMBL" id="RXHU01000011">
    <property type="protein sequence ID" value="RTE11294.1"/>
    <property type="molecule type" value="Genomic_DNA"/>
</dbReference>
<dbReference type="CDD" id="cd01949">
    <property type="entry name" value="GGDEF"/>
    <property type="match status" value="1"/>
</dbReference>
<dbReference type="Proteomes" id="UP000276128">
    <property type="component" value="Unassembled WGS sequence"/>
</dbReference>
<keyword evidence="4" id="KW-1185">Reference proteome</keyword>
<feature type="domain" description="GGDEF" evidence="2">
    <location>
        <begin position="65"/>
        <end position="196"/>
    </location>
</feature>
<dbReference type="PANTHER" id="PTHR33121:SF79">
    <property type="entry name" value="CYCLIC DI-GMP PHOSPHODIESTERASE PDED-RELATED"/>
    <property type="match status" value="1"/>
</dbReference>
<dbReference type="FunFam" id="3.20.20.450:FF:000001">
    <property type="entry name" value="Cyclic di-GMP phosphodiesterase yahA"/>
    <property type="match status" value="1"/>
</dbReference>
<organism evidence="3 4">
    <name type="scientific">Paenibacillus whitsoniae</name>
    <dbReference type="NCBI Taxonomy" id="2496558"/>
    <lineage>
        <taxon>Bacteria</taxon>
        <taxon>Bacillati</taxon>
        <taxon>Bacillota</taxon>
        <taxon>Bacilli</taxon>
        <taxon>Bacillales</taxon>
        <taxon>Paenibacillaceae</taxon>
        <taxon>Paenibacillus</taxon>
    </lineage>
</organism>
<dbReference type="SUPFAM" id="SSF55073">
    <property type="entry name" value="Nucleotide cyclase"/>
    <property type="match status" value="1"/>
</dbReference>
<dbReference type="InterPro" id="IPR050706">
    <property type="entry name" value="Cyclic-di-GMP_PDE-like"/>
</dbReference>
<accession>A0A430JJQ9</accession>
<dbReference type="AlphaFoldDB" id="A0A430JJQ9"/>
<dbReference type="Pfam" id="PF00563">
    <property type="entry name" value="EAL"/>
    <property type="match status" value="1"/>
</dbReference>
<dbReference type="CDD" id="cd01948">
    <property type="entry name" value="EAL"/>
    <property type="match status" value="1"/>
</dbReference>
<dbReference type="Gene3D" id="3.30.70.270">
    <property type="match status" value="1"/>
</dbReference>
<dbReference type="SUPFAM" id="SSF141868">
    <property type="entry name" value="EAL domain-like"/>
    <property type="match status" value="1"/>
</dbReference>
<dbReference type="Gene3D" id="3.20.20.450">
    <property type="entry name" value="EAL domain"/>
    <property type="match status" value="1"/>
</dbReference>
<feature type="domain" description="EAL" evidence="1">
    <location>
        <begin position="204"/>
        <end position="458"/>
    </location>
</feature>
<reference evidence="3 4" key="1">
    <citation type="submission" date="2018-12" db="EMBL/GenBank/DDBJ databases">
        <title>Bacillus ochoae sp. nov., Paenibacillus whitsoniae sp. nov., Paenibacillus spiritus sp. nov. Isolated from the Mars Exploration Rover during spacecraft assembly.</title>
        <authorList>
            <person name="Seuylemezian A."/>
            <person name="Vaishampayan P."/>
        </authorList>
    </citation>
    <scope>NUCLEOTIDE SEQUENCE [LARGE SCALE GENOMIC DNA]</scope>
    <source>
        <strain evidence="3 4">MER 54</strain>
    </source>
</reference>
<proteinExistence type="predicted"/>
<dbReference type="Pfam" id="PF00990">
    <property type="entry name" value="GGDEF"/>
    <property type="match status" value="1"/>
</dbReference>
<evidence type="ECO:0000259" key="2">
    <source>
        <dbReference type="PROSITE" id="PS50887"/>
    </source>
</evidence>
<evidence type="ECO:0000259" key="1">
    <source>
        <dbReference type="PROSITE" id="PS50883"/>
    </source>
</evidence>
<dbReference type="InterPro" id="IPR035919">
    <property type="entry name" value="EAL_sf"/>
</dbReference>
<evidence type="ECO:0000313" key="3">
    <source>
        <dbReference type="EMBL" id="RTE11294.1"/>
    </source>
</evidence>